<name>A0A2C9KW57_BIOGL</name>
<reference evidence="1" key="1">
    <citation type="submission" date="2020-05" db="UniProtKB">
        <authorList>
            <consortium name="EnsemblMetazoa"/>
        </authorList>
    </citation>
    <scope>IDENTIFICATION</scope>
    <source>
        <strain evidence="1">BB02</strain>
    </source>
</reference>
<dbReference type="AlphaFoldDB" id="A0A2C9KW57"/>
<dbReference type="VEuPathDB" id="VectorBase:BGLB024263"/>
<dbReference type="PANTHER" id="PTHR47533">
    <property type="entry name" value="PROTEIN CBG21859"/>
    <property type="match status" value="1"/>
</dbReference>
<organism evidence="1 2">
    <name type="scientific">Biomphalaria glabrata</name>
    <name type="common">Bloodfluke planorb</name>
    <name type="synonym">Freshwater snail</name>
    <dbReference type="NCBI Taxonomy" id="6526"/>
    <lineage>
        <taxon>Eukaryota</taxon>
        <taxon>Metazoa</taxon>
        <taxon>Spiralia</taxon>
        <taxon>Lophotrochozoa</taxon>
        <taxon>Mollusca</taxon>
        <taxon>Gastropoda</taxon>
        <taxon>Heterobranchia</taxon>
        <taxon>Euthyneura</taxon>
        <taxon>Panpulmonata</taxon>
        <taxon>Hygrophila</taxon>
        <taxon>Lymnaeoidea</taxon>
        <taxon>Planorbidae</taxon>
        <taxon>Biomphalaria</taxon>
    </lineage>
</organism>
<dbReference type="Proteomes" id="UP000076420">
    <property type="component" value="Unassembled WGS sequence"/>
</dbReference>
<dbReference type="Pfam" id="PF06342">
    <property type="entry name" value="DUF1057"/>
    <property type="match status" value="1"/>
</dbReference>
<dbReference type="EnsemblMetazoa" id="BGLB024263-RA">
    <property type="protein sequence ID" value="BGLB024263-PA"/>
    <property type="gene ID" value="BGLB024263"/>
</dbReference>
<dbReference type="InterPro" id="IPR010463">
    <property type="entry name" value="DUF1057"/>
</dbReference>
<protein>
    <recommendedName>
        <fullName evidence="3">AB hydrolase-1 domain-containing protein</fullName>
    </recommendedName>
</protein>
<sequence length="408" mass="46306">MTLVARSSRFLIDNLKRHLSSVCHIHHRTSHKFPYVAKFLSYSPAISQQNLVFKYFTASVFLSLRKLSTTRSIAIFWKDKISVQDTNKMNTSHTSHDGKSLVNRYIFVQTLDQFYEDVPDGIILDTAYADSRPGEAYDKHVPVVLGLHDTPGTHHDLLPILGTFAKLGCRTIAPTFPGHGETQSLMRGLDNVFCHSTIERALFVHNFLNELDIRRVDMVVAIGAACYPALRLCAGGDLTNFYRSMALISPWPLTRKRYEANIELARRIQYLWDNPLLRPPVRLLLPSYKDGKSQTIREKVTSAYLLNNLNLPEAAGFALAAGILNVPRFVMFGECDHEVEKNLYYDFVDKMEIPKANISTYKGKLDFPKLPGAMAFPEDNYDIHMEHPGVISISLLSLLKLFYPNIQL</sequence>
<dbReference type="Gene3D" id="3.40.50.1820">
    <property type="entry name" value="alpha/beta hydrolase"/>
    <property type="match status" value="1"/>
</dbReference>
<dbReference type="OrthoDB" id="6431331at2759"/>
<dbReference type="KEGG" id="bgt:106051918"/>
<proteinExistence type="predicted"/>
<dbReference type="EnsemblMetazoa" id="BGLB024263-RB">
    <property type="protein sequence ID" value="BGLB024263-PB"/>
    <property type="gene ID" value="BGLB024263"/>
</dbReference>
<evidence type="ECO:0000313" key="1">
    <source>
        <dbReference type="EnsemblMetazoa" id="BGLB024263-PA"/>
    </source>
</evidence>
<accession>A0A2C9KW57</accession>
<dbReference type="PANTHER" id="PTHR47533:SF4">
    <property type="entry name" value="AB HYDROLASE-1 DOMAIN-CONTAINING PROTEIN"/>
    <property type="match status" value="1"/>
</dbReference>
<evidence type="ECO:0000313" key="2">
    <source>
        <dbReference type="Proteomes" id="UP000076420"/>
    </source>
</evidence>
<dbReference type="VEuPathDB" id="VectorBase:BGLAX_037229"/>
<evidence type="ECO:0008006" key="3">
    <source>
        <dbReference type="Google" id="ProtNLM"/>
    </source>
</evidence>
<dbReference type="InterPro" id="IPR029058">
    <property type="entry name" value="AB_hydrolase_fold"/>
</dbReference>
<gene>
    <name evidence="1" type="primary">106051918</name>
</gene>
<dbReference type="SUPFAM" id="SSF53474">
    <property type="entry name" value="alpha/beta-Hydrolases"/>
    <property type="match status" value="1"/>
</dbReference>